<dbReference type="PANTHER" id="PTHR46411">
    <property type="entry name" value="FAMILY ATPASE, PUTATIVE-RELATED"/>
    <property type="match status" value="1"/>
</dbReference>
<sequence length="937" mass="106116">MDDETASALSTPPSLGVEVGEDPEMVGESQPEVVQSDPERKRDTDNEKDAEILLDSAIKDDETEVWSSVERKAQRSQYDILGKRILDTEKANGNLKLRSKQAILHFTFTEMRLTELEEELQDLKQKIFDLPKKEQEKFPVCKPILKRSGADEFRITLKSKDIPITERPSLEVLYTSIVPKYGGLNADQPFTLTRRATGSLEMEELEFVAGNTPDRLRIRSWTLNHHLQKTCRETFPSPTTTIERSDSIPSLVILRPFKPLVIYEQAIRESETEIKNLVEEAEKSEEKGKGIGTFNDVSFEYKDLLRDLRLLIEFLDKDLKPTLDLRKSLRDGSATEIEYADLWHLFELGDIAVARSNKEQAFKVVNFTGGRHPLINKMSDEDSRAPPVDGFTVDCCSIQFDGTHYVPKLHKLSIAKFTGPRPISSLEISPLKFHPNSKALHEEFLSQGRQYLDITSSPFCHKMLRGRTLDEPPQDLEAQIIVDMVMAVKTEPEWRPTQRIAEEDLTKSDLRETKMQSHCNHNLDEGCCGSDIVFKDQEMNCIENAPFRRDYGGLFVPRPADELKEDIVLLPIWVHGFVLRLRQWVTVKVSDLVEVSFENDFSKLMISENHKQTVLALVQTHENVKTIGPSKSQSLGASLDLVKGKGTGLILLLHGEPDVFLAKRNKTDLRRNAVTSVFLRSLEYYAGILFLTTNRVGGIDPAFKSRIHLSVYYPRLDLDTTLKLYENLLIKTKEEQKKSGAAHFSIKSKEILGFAKRHYRGLQKEGYNTWNGRQIRNAFQTSIALVENQVAQLGPDQPKPVLGKEQFKVVAQGSKEFDSYLMRTLQGADDEIAIRDQWRDDRFDAEAAFNTLSASKPGQKSSRAAIPRGKAPKSEESPSETESLSESESESDTEDEDEDDGKTKTTGEKADAPAAKADLDDYEEFLKFKAMLKARGK</sequence>
<feature type="domain" description="AAA+ ATPase lid" evidence="4">
    <location>
        <begin position="764"/>
        <end position="824"/>
    </location>
</feature>
<dbReference type="InterPro" id="IPR056599">
    <property type="entry name" value="AAA_lid_fung"/>
</dbReference>
<dbReference type="AlphaFoldDB" id="A0A9P5L8K4"/>
<evidence type="ECO:0000259" key="3">
    <source>
        <dbReference type="Pfam" id="PF22942"/>
    </source>
</evidence>
<reference evidence="5" key="1">
    <citation type="submission" date="2020-03" db="EMBL/GenBank/DDBJ databases">
        <title>Draft Genome Sequence of Cylindrodendrum hubeiense.</title>
        <authorList>
            <person name="Buettner E."/>
            <person name="Kellner H."/>
        </authorList>
    </citation>
    <scope>NUCLEOTIDE SEQUENCE</scope>
    <source>
        <strain evidence="5">IHI 201604</strain>
    </source>
</reference>
<organism evidence="5 6">
    <name type="scientific">Cylindrodendrum hubeiense</name>
    <dbReference type="NCBI Taxonomy" id="595255"/>
    <lineage>
        <taxon>Eukaryota</taxon>
        <taxon>Fungi</taxon>
        <taxon>Dikarya</taxon>
        <taxon>Ascomycota</taxon>
        <taxon>Pezizomycotina</taxon>
        <taxon>Sordariomycetes</taxon>
        <taxon>Hypocreomycetidae</taxon>
        <taxon>Hypocreales</taxon>
        <taxon>Nectriaceae</taxon>
        <taxon>Cylindrodendrum</taxon>
    </lineage>
</organism>
<dbReference type="PANTHER" id="PTHR46411:SF3">
    <property type="entry name" value="AAA+ ATPASE DOMAIN-CONTAINING PROTEIN"/>
    <property type="match status" value="1"/>
</dbReference>
<name>A0A9P5L8K4_9HYPO</name>
<feature type="domain" description="DUF7025" evidence="3">
    <location>
        <begin position="331"/>
        <end position="435"/>
    </location>
</feature>
<protein>
    <recommendedName>
        <fullName evidence="7">ATPase AAA-type core domain-containing protein</fullName>
    </recommendedName>
</protein>
<evidence type="ECO:0000256" key="1">
    <source>
        <dbReference type="SAM" id="Coils"/>
    </source>
</evidence>
<accession>A0A9P5L8K4</accession>
<feature type="compositionally biased region" description="Basic and acidic residues" evidence="2">
    <location>
        <begin position="901"/>
        <end position="911"/>
    </location>
</feature>
<evidence type="ECO:0000256" key="2">
    <source>
        <dbReference type="SAM" id="MobiDB-lite"/>
    </source>
</evidence>
<feature type="compositionally biased region" description="Basic and acidic residues" evidence="2">
    <location>
        <begin position="37"/>
        <end position="49"/>
    </location>
</feature>
<evidence type="ECO:0000313" key="6">
    <source>
        <dbReference type="Proteomes" id="UP000722485"/>
    </source>
</evidence>
<dbReference type="InterPro" id="IPR054289">
    <property type="entry name" value="DUF7025"/>
</dbReference>
<feature type="coiled-coil region" evidence="1">
    <location>
        <begin position="106"/>
        <end position="133"/>
    </location>
</feature>
<feature type="coiled-coil region" evidence="1">
    <location>
        <begin position="260"/>
        <end position="287"/>
    </location>
</feature>
<dbReference type="InterPro" id="IPR027417">
    <property type="entry name" value="P-loop_NTPase"/>
</dbReference>
<dbReference type="EMBL" id="JAANBB010000110">
    <property type="protein sequence ID" value="KAF7549935.1"/>
    <property type="molecule type" value="Genomic_DNA"/>
</dbReference>
<evidence type="ECO:0008006" key="7">
    <source>
        <dbReference type="Google" id="ProtNLM"/>
    </source>
</evidence>
<dbReference type="OrthoDB" id="10042665at2759"/>
<keyword evidence="1" id="KW-0175">Coiled coil</keyword>
<feature type="compositionally biased region" description="Polar residues" evidence="2">
    <location>
        <begin position="850"/>
        <end position="862"/>
    </location>
</feature>
<proteinExistence type="predicted"/>
<comment type="caution">
    <text evidence="5">The sequence shown here is derived from an EMBL/GenBank/DDBJ whole genome shotgun (WGS) entry which is preliminary data.</text>
</comment>
<feature type="region of interest" description="Disordered" evidence="2">
    <location>
        <begin position="849"/>
        <end position="920"/>
    </location>
</feature>
<dbReference type="Pfam" id="PF22942">
    <property type="entry name" value="DUF7025"/>
    <property type="match status" value="1"/>
</dbReference>
<feature type="region of interest" description="Disordered" evidence="2">
    <location>
        <begin position="1"/>
        <end position="49"/>
    </location>
</feature>
<gene>
    <name evidence="5" type="ORF">G7Z17_g6069</name>
</gene>
<feature type="compositionally biased region" description="Acidic residues" evidence="2">
    <location>
        <begin position="877"/>
        <end position="900"/>
    </location>
</feature>
<dbReference type="SUPFAM" id="SSF52540">
    <property type="entry name" value="P-loop containing nucleoside triphosphate hydrolases"/>
    <property type="match status" value="1"/>
</dbReference>
<dbReference type="Pfam" id="PF23232">
    <property type="entry name" value="AAA_lid_13"/>
    <property type="match status" value="1"/>
</dbReference>
<evidence type="ECO:0000313" key="5">
    <source>
        <dbReference type="EMBL" id="KAF7549935.1"/>
    </source>
</evidence>
<evidence type="ECO:0000259" key="4">
    <source>
        <dbReference type="Pfam" id="PF23232"/>
    </source>
</evidence>
<keyword evidence="6" id="KW-1185">Reference proteome</keyword>
<dbReference type="Proteomes" id="UP000722485">
    <property type="component" value="Unassembled WGS sequence"/>
</dbReference>